<feature type="region of interest" description="Disordered" evidence="1">
    <location>
        <begin position="1"/>
        <end position="48"/>
    </location>
</feature>
<proteinExistence type="predicted"/>
<name>A0A3P7J4R3_STRVU</name>
<gene>
    <name evidence="2" type="ORF">SVUK_LOCUS6365</name>
</gene>
<accession>A0A3P7J4R3</accession>
<keyword evidence="3" id="KW-1185">Reference proteome</keyword>
<dbReference type="EMBL" id="UYYB01020110">
    <property type="protein sequence ID" value="VDM71367.1"/>
    <property type="molecule type" value="Genomic_DNA"/>
</dbReference>
<reference evidence="2 3" key="1">
    <citation type="submission" date="2018-11" db="EMBL/GenBank/DDBJ databases">
        <authorList>
            <consortium name="Pathogen Informatics"/>
        </authorList>
    </citation>
    <scope>NUCLEOTIDE SEQUENCE [LARGE SCALE GENOMIC DNA]</scope>
</reference>
<sequence>MMEDSNLSMESVESVPEQRPPSIPLAPVPEESVITENPESTQSSVVASVSSTPRSLARVITADVTHRQVEVKDLIEYEWPLKSGDKYFLQVV</sequence>
<evidence type="ECO:0000313" key="2">
    <source>
        <dbReference type="EMBL" id="VDM71367.1"/>
    </source>
</evidence>
<dbReference type="AlphaFoldDB" id="A0A3P7J4R3"/>
<feature type="compositionally biased region" description="Polar residues" evidence="1">
    <location>
        <begin position="1"/>
        <end position="11"/>
    </location>
</feature>
<organism evidence="2 3">
    <name type="scientific">Strongylus vulgaris</name>
    <name type="common">Blood worm</name>
    <dbReference type="NCBI Taxonomy" id="40348"/>
    <lineage>
        <taxon>Eukaryota</taxon>
        <taxon>Metazoa</taxon>
        <taxon>Ecdysozoa</taxon>
        <taxon>Nematoda</taxon>
        <taxon>Chromadorea</taxon>
        <taxon>Rhabditida</taxon>
        <taxon>Rhabditina</taxon>
        <taxon>Rhabditomorpha</taxon>
        <taxon>Strongyloidea</taxon>
        <taxon>Strongylidae</taxon>
        <taxon>Strongylus</taxon>
    </lineage>
</organism>
<evidence type="ECO:0000313" key="3">
    <source>
        <dbReference type="Proteomes" id="UP000270094"/>
    </source>
</evidence>
<feature type="compositionally biased region" description="Pro residues" evidence="1">
    <location>
        <begin position="18"/>
        <end position="27"/>
    </location>
</feature>
<evidence type="ECO:0000256" key="1">
    <source>
        <dbReference type="SAM" id="MobiDB-lite"/>
    </source>
</evidence>
<protein>
    <submittedName>
        <fullName evidence="2">Uncharacterized protein</fullName>
    </submittedName>
</protein>
<dbReference type="Proteomes" id="UP000270094">
    <property type="component" value="Unassembled WGS sequence"/>
</dbReference>